<organism evidence="3 4">
    <name type="scientific">Acipenser oxyrinchus oxyrinchus</name>
    <dbReference type="NCBI Taxonomy" id="40147"/>
    <lineage>
        <taxon>Eukaryota</taxon>
        <taxon>Metazoa</taxon>
        <taxon>Chordata</taxon>
        <taxon>Craniata</taxon>
        <taxon>Vertebrata</taxon>
        <taxon>Euteleostomi</taxon>
        <taxon>Actinopterygii</taxon>
        <taxon>Chondrostei</taxon>
        <taxon>Acipenseriformes</taxon>
        <taxon>Acipenseridae</taxon>
        <taxon>Acipenser</taxon>
    </lineage>
</organism>
<reference evidence="3" key="1">
    <citation type="submission" date="2022-02" db="EMBL/GenBank/DDBJ databases">
        <title>Atlantic sturgeon de novo genome assembly.</title>
        <authorList>
            <person name="Stock M."/>
            <person name="Klopp C."/>
            <person name="Guiguen Y."/>
            <person name="Cabau C."/>
            <person name="Parinello H."/>
            <person name="Santidrian Yebra-Pimentel E."/>
            <person name="Kuhl H."/>
            <person name="Dirks R.P."/>
            <person name="Guessner J."/>
            <person name="Wuertz S."/>
            <person name="Du K."/>
            <person name="Schartl M."/>
        </authorList>
    </citation>
    <scope>NUCLEOTIDE SEQUENCE</scope>
    <source>
        <strain evidence="3">STURGEONOMICS-FGT-2020</strain>
        <tissue evidence="3">Whole blood</tissue>
    </source>
</reference>
<accession>A0AAD8DHT6</accession>
<dbReference type="PANTHER" id="PTHR16078:SF1">
    <property type="entry name" value="COILED-COIL DOMAIN-CONTAINING PROTEIN 87"/>
    <property type="match status" value="1"/>
</dbReference>
<protein>
    <submittedName>
        <fullName evidence="3">Coiled-coil domain-containing protein 87 isoform X1</fullName>
    </submittedName>
</protein>
<keyword evidence="1" id="KW-0175">Coiled coil</keyword>
<dbReference type="EMBL" id="JAGXEW010000008">
    <property type="protein sequence ID" value="KAK1168864.1"/>
    <property type="molecule type" value="Genomic_DNA"/>
</dbReference>
<feature type="region of interest" description="Disordered" evidence="2">
    <location>
        <begin position="743"/>
        <end position="768"/>
    </location>
</feature>
<proteinExistence type="predicted"/>
<comment type="caution">
    <text evidence="3">The sequence shown here is derived from an EMBL/GenBank/DDBJ whole genome shotgun (WGS) entry which is preliminary data.</text>
</comment>
<sequence>MFTRDGNILDRPSRVCKVLKKNDLYPMHGTGAATKALQQHYKNILEPLSLFSTNVNEPKESSEQIEVECPVTPVKDSVKTPPTCLLELCELIHRRICVRPEITTVSEEDQRALGGIILAEIKILWQDITKCSCDPVLNEEENKELKRRIATHIVLVCEQLFLHYLYLMDILRQRHVFTDEANLCRLGGQLSVDCTKLLNVRAIRSNVITDIKASRKTPDYSDERRQQTLHASGLPVHCQPGTCKVHHIENIHSSHDASVQNLPFDLREQKHQQSLMERDLREINENIKPLDLEKLYDFLPCPEEADTYKTMPCAGIYCPHPTRQKHMDQCPDRDTETHQVFKLKRHHSMPDLHAESLFEELGIKLQVIRPESPIVFCNNFEQTAKENTQKPINPADDLKRLLGDDRKLCLKETKLIDPDADLPPLLKAITRSKDSRLQLLQQTLQDLKEEEDTKLKETVTVNKPEHPQSAFVNVTLPQKTIARTADVRVSDRVLTEMIDIQIYPPVYNDLTGEIVDSSVKWLDRNLFFGEEIKEVYKEIGKKISTHHLKFDQDPAIEPVATEVDLSKCLASSTLTKGRRKWVINPELREALESQTSKWESRKKNYVDGDHPKPEDTSSRAYKSWLQWWKSTVNSDDYLKYVSTKDSDYLGLVYHLYDSDESDDEENEKTKALALQQKQFEFLLLFIVACFWFYERRQKEKLDALKAKKWDFVPGMWNVNCILLGGLGENPEPEDVESVGNQSFNLKKTPQGTSPTQTQKDTKGLAKCSSSSWGPYPDLTARADYKQLQNRLERIWAALYVPDGERMDMAIKYSSSHNIGRLGEATEAWEKTVKLIQQRESLLAKLEQFEQYASDPDRFYEPGYRGTSIARMDESKQREKLHSKISAVEILLSKVLGEVKDIFHDTVTYKGRPYIEKMRWDKTEMLYWLQEERRKQALERLVDGGGSPVKLPALQSCLLNTETSSIIPYHDIHF</sequence>
<keyword evidence="4" id="KW-1185">Reference proteome</keyword>
<feature type="coiled-coil region" evidence="1">
    <location>
        <begin position="430"/>
        <end position="457"/>
    </location>
</feature>
<evidence type="ECO:0000256" key="1">
    <source>
        <dbReference type="SAM" id="Coils"/>
    </source>
</evidence>
<dbReference type="PANTHER" id="PTHR16078">
    <property type="entry name" value="COILED-COIL DOMAIN-CONTAINING PROTEIN 87"/>
    <property type="match status" value="1"/>
</dbReference>
<dbReference type="Gene3D" id="1.20.58.1520">
    <property type="match status" value="1"/>
</dbReference>
<dbReference type="Proteomes" id="UP001230051">
    <property type="component" value="Unassembled WGS sequence"/>
</dbReference>
<feature type="compositionally biased region" description="Polar residues" evidence="2">
    <location>
        <begin position="743"/>
        <end position="758"/>
    </location>
</feature>
<name>A0AAD8DHT6_ACIOX</name>
<evidence type="ECO:0000256" key="2">
    <source>
        <dbReference type="SAM" id="MobiDB-lite"/>
    </source>
</evidence>
<evidence type="ECO:0000313" key="3">
    <source>
        <dbReference type="EMBL" id="KAK1168864.1"/>
    </source>
</evidence>
<dbReference type="AlphaFoldDB" id="A0AAD8DHT6"/>
<dbReference type="InterPro" id="IPR037383">
    <property type="entry name" value="CCDC87"/>
</dbReference>
<dbReference type="Pfam" id="PF03999">
    <property type="entry name" value="MAP65_ASE1"/>
    <property type="match status" value="1"/>
</dbReference>
<gene>
    <name evidence="3" type="primary">CCDC87</name>
    <name evidence="3" type="ORF">AOXY_G9751</name>
</gene>
<evidence type="ECO:0000313" key="4">
    <source>
        <dbReference type="Proteomes" id="UP001230051"/>
    </source>
</evidence>